<keyword evidence="1" id="KW-0175">Coiled coil</keyword>
<dbReference type="Proteomes" id="UP000031368">
    <property type="component" value="Plasmid pRgalR602c"/>
</dbReference>
<feature type="coiled-coil region" evidence="1">
    <location>
        <begin position="451"/>
        <end position="502"/>
    </location>
</feature>
<organism evidence="2 3">
    <name type="scientific">Rhizobium gallicum bv. gallicum R602sp</name>
    <dbReference type="NCBI Taxonomy" id="1041138"/>
    <lineage>
        <taxon>Bacteria</taxon>
        <taxon>Pseudomonadati</taxon>
        <taxon>Pseudomonadota</taxon>
        <taxon>Alphaproteobacteria</taxon>
        <taxon>Hyphomicrobiales</taxon>
        <taxon>Rhizobiaceae</taxon>
        <taxon>Rhizobium/Agrobacterium group</taxon>
        <taxon>Rhizobium</taxon>
    </lineage>
</organism>
<accession>A0A0B4XC64</accession>
<geneLocation type="plasmid" evidence="2 3">
    <name>pRgalR602c</name>
</geneLocation>
<reference evidence="2 3" key="1">
    <citation type="submission" date="2013-11" db="EMBL/GenBank/DDBJ databases">
        <title>Complete genome sequence of Rhizobium gallicum bv. gallicum R602.</title>
        <authorList>
            <person name="Bustos P."/>
            <person name="Santamaria R.I."/>
            <person name="Lozano L."/>
            <person name="Acosta J.L."/>
            <person name="Ormeno-Orrillo E."/>
            <person name="Rogel M.A."/>
            <person name="Romero D."/>
            <person name="Cevallos M.A."/>
            <person name="Martinez-Romero E."/>
            <person name="Gonzalez V."/>
        </authorList>
    </citation>
    <scope>NUCLEOTIDE SEQUENCE [LARGE SCALE GENOMIC DNA]</scope>
    <source>
        <strain evidence="2 3">R602</strain>
        <plasmid evidence="2 3">pRgalR602c</plasmid>
    </source>
</reference>
<keyword evidence="3" id="KW-1185">Reference proteome</keyword>
<proteinExistence type="predicted"/>
<name>A0A0B4XC64_9HYPH</name>
<protein>
    <submittedName>
        <fullName evidence="2">Chromosome segregation SMC protein</fullName>
    </submittedName>
</protein>
<feature type="coiled-coil region" evidence="1">
    <location>
        <begin position="311"/>
        <end position="352"/>
    </location>
</feature>
<dbReference type="EMBL" id="CP006880">
    <property type="protein sequence ID" value="AJD44178.1"/>
    <property type="molecule type" value="Genomic_DNA"/>
</dbReference>
<feature type="coiled-coil region" evidence="1">
    <location>
        <begin position="392"/>
        <end position="419"/>
    </location>
</feature>
<dbReference type="HOGENOM" id="CLU_423280_0_0_5"/>
<dbReference type="KEGG" id="rga:RGR602_PC00131"/>
<keyword evidence="2" id="KW-0614">Plasmid</keyword>
<gene>
    <name evidence="2" type="ORF">RGR602_PC00131</name>
</gene>
<evidence type="ECO:0000256" key="1">
    <source>
        <dbReference type="SAM" id="Coils"/>
    </source>
</evidence>
<evidence type="ECO:0000313" key="2">
    <source>
        <dbReference type="EMBL" id="AJD44178.1"/>
    </source>
</evidence>
<dbReference type="AlphaFoldDB" id="A0A0B4XC64"/>
<sequence>MQQFELFGGPAFKLHPREGASEPRLWVRRIVLKADNETIIRDIPLKPGLNVIWSPDSAGAAERIGHGGGKTTLCRLIRYCLGEKTYGPHDQMDSVGSKFLNARILAEVRLDSSTWLISRPLGANRGDFAILGEDVVECSWPLEPSGMQRFRDALTTAFLGQSSSLLPNSIPVDERWLAVLAWLTRDQECRFSHLLEWRSPDSGSQSPVSGRNKSQEDRLATLRVALGMLGPEEISATKRRNEIASQLTVNRSELANVNWHIARLKKGVLSRLGEKGQEDISRLQLHELERRTSEHLAKVRSADDGRLAVRLREASAEFERAATERGRLEETARSLEAQVALHELEAKVARSEIPELSAQNVKAATPICPICKVAIDKVRAEGCGIALTPCDLDALAASLADAKNRAESATATATALRRQQDGLKYQITTAMQATDTSRNLQERLELEASHRSELVRRAERAVDMVQDLKHELEEADRLDKKVRDLEKDQDDLTTSLAEYRQQSASVVQMVSERFSAIFSRLVKTNGRSSVRLDGNGLQVKASADGTAITSFAVVLFDLAALTLAMEGRTLHPDFLLHDSPREADLGRSLYSEIFRFAQSLEDVGPSPLFQYIITTTTEPPEEFRNVPWLRLQLQGSPEEDRLFRVNL</sequence>
<evidence type="ECO:0000313" key="3">
    <source>
        <dbReference type="Proteomes" id="UP000031368"/>
    </source>
</evidence>